<reference evidence="1" key="1">
    <citation type="journal article" date="2014" name="PLoS ONE">
        <title>Transcriptome-Based Identification of ABC Transporters in the Western Tarnished Plant Bug Lygus hesperus.</title>
        <authorList>
            <person name="Hull J.J."/>
            <person name="Chaney K."/>
            <person name="Geib S.M."/>
            <person name="Fabrick J.A."/>
            <person name="Brent C.S."/>
            <person name="Walsh D."/>
            <person name="Lavine L.C."/>
        </authorList>
    </citation>
    <scope>NUCLEOTIDE SEQUENCE</scope>
</reference>
<evidence type="ECO:0000313" key="1">
    <source>
        <dbReference type="EMBL" id="JAG27739.1"/>
    </source>
</evidence>
<gene>
    <name evidence="1" type="primary">tig_1</name>
    <name evidence="1" type="ORF">CM83_5208</name>
</gene>
<accession>A0A0A9Y6B7</accession>
<protein>
    <submittedName>
        <fullName evidence="1">Trigger factor</fullName>
    </submittedName>
</protein>
<dbReference type="EMBL" id="GBHO01015865">
    <property type="protein sequence ID" value="JAG27739.1"/>
    <property type="molecule type" value="Transcribed_RNA"/>
</dbReference>
<proteinExistence type="predicted"/>
<organism evidence="1">
    <name type="scientific">Lygus hesperus</name>
    <name type="common">Western plant bug</name>
    <dbReference type="NCBI Taxonomy" id="30085"/>
    <lineage>
        <taxon>Eukaryota</taxon>
        <taxon>Metazoa</taxon>
        <taxon>Ecdysozoa</taxon>
        <taxon>Arthropoda</taxon>
        <taxon>Hexapoda</taxon>
        <taxon>Insecta</taxon>
        <taxon>Pterygota</taxon>
        <taxon>Neoptera</taxon>
        <taxon>Paraneoptera</taxon>
        <taxon>Hemiptera</taxon>
        <taxon>Heteroptera</taxon>
        <taxon>Panheteroptera</taxon>
        <taxon>Cimicomorpha</taxon>
        <taxon>Miridae</taxon>
        <taxon>Mirini</taxon>
        <taxon>Lygus</taxon>
    </lineage>
</organism>
<reference evidence="1" key="2">
    <citation type="submission" date="2014-07" db="EMBL/GenBank/DDBJ databases">
        <authorList>
            <person name="Hull J."/>
        </authorList>
    </citation>
    <scope>NUCLEOTIDE SEQUENCE</scope>
</reference>
<name>A0A0A9Y6B7_LYGHE</name>
<dbReference type="AlphaFoldDB" id="A0A0A9Y6B7"/>
<sequence length="174" mass="18654">MYRHARAITDNIILFLPKNCRHNELAMLPHLSPCTCDGICLQIYNQIYTTTAPSAVRETIKSAQCIDTEGAVSTFDENVDTAARYSVSNTADARDDGASPNSGCVEEVDGTTVPHDAVKITPAATQDDETVTDCIEEVGGTTVQHDAIKNTTAATQDDQAVTDFTEEVDGVATQ</sequence>